<protein>
    <submittedName>
        <fullName evidence="4">Cupin domain-containing protein</fullName>
    </submittedName>
</protein>
<comment type="caution">
    <text evidence="4">The sequence shown here is derived from an EMBL/GenBank/DDBJ whole genome shotgun (WGS) entry which is preliminary data.</text>
</comment>
<dbReference type="PANTHER" id="PTHR35848">
    <property type="entry name" value="OXALATE-BINDING PROTEIN"/>
    <property type="match status" value="1"/>
</dbReference>
<name>A0A7K1RKI1_AGRVI</name>
<gene>
    <name evidence="4" type="ORF">GOZ88_20545</name>
</gene>
<dbReference type="InterPro" id="IPR051610">
    <property type="entry name" value="GPI/OXD"/>
</dbReference>
<dbReference type="PANTHER" id="PTHR35848:SF6">
    <property type="entry name" value="CUPIN TYPE-2 DOMAIN-CONTAINING PROTEIN"/>
    <property type="match status" value="1"/>
</dbReference>
<evidence type="ECO:0000256" key="1">
    <source>
        <dbReference type="ARBA" id="ARBA00022723"/>
    </source>
</evidence>
<dbReference type="Proteomes" id="UP000440716">
    <property type="component" value="Unassembled WGS sequence"/>
</dbReference>
<dbReference type="EMBL" id="WPHU01000009">
    <property type="protein sequence ID" value="MVA58497.1"/>
    <property type="molecule type" value="Genomic_DNA"/>
</dbReference>
<dbReference type="Gene3D" id="2.60.120.10">
    <property type="entry name" value="Jelly Rolls"/>
    <property type="match status" value="1"/>
</dbReference>
<sequence>MIKIVKRISLPACFMLALLSPATAHDPKGTVISPDEGERLVRRWGYSFLMKLDEKNGGAKQFVVGSEILPPGKSVHVHKHDYAEELLIINSGRGTAILGDRKEPVGPGDIVFIPQYSWAGLDNTGTENIDFLWLFPKPGIEKYFRDTSVPDGEEPKVLSEEELDRIRALHSEFVTYRDDDLKDYTTSSASE</sequence>
<feature type="signal peptide" evidence="2">
    <location>
        <begin position="1"/>
        <end position="24"/>
    </location>
</feature>
<keyword evidence="1" id="KW-0479">Metal-binding</keyword>
<evidence type="ECO:0000259" key="3">
    <source>
        <dbReference type="Pfam" id="PF07883"/>
    </source>
</evidence>
<dbReference type="InterPro" id="IPR013096">
    <property type="entry name" value="Cupin_2"/>
</dbReference>
<evidence type="ECO:0000313" key="4">
    <source>
        <dbReference type="EMBL" id="MVA58497.1"/>
    </source>
</evidence>
<accession>A0A7K1RKI1</accession>
<reference evidence="4 5" key="1">
    <citation type="submission" date="2019-12" db="EMBL/GenBank/DDBJ databases">
        <title>Whole-genome sequencing of Allorhizobium vitis.</title>
        <authorList>
            <person name="Gan H.M."/>
            <person name="Szegedi E."/>
            <person name="Burr T."/>
            <person name="Savka M.A."/>
        </authorList>
    </citation>
    <scope>NUCLEOTIDE SEQUENCE [LARGE SCALE GENOMIC DNA]</scope>
    <source>
        <strain evidence="4 5">CG415</strain>
    </source>
</reference>
<dbReference type="InterPro" id="IPR014710">
    <property type="entry name" value="RmlC-like_jellyroll"/>
</dbReference>
<dbReference type="SUPFAM" id="SSF51182">
    <property type="entry name" value="RmlC-like cupins"/>
    <property type="match status" value="1"/>
</dbReference>
<dbReference type="InterPro" id="IPR011051">
    <property type="entry name" value="RmlC_Cupin_sf"/>
</dbReference>
<proteinExistence type="predicted"/>
<dbReference type="GO" id="GO:0046872">
    <property type="term" value="F:metal ion binding"/>
    <property type="evidence" value="ECO:0007669"/>
    <property type="project" value="UniProtKB-KW"/>
</dbReference>
<dbReference type="AlphaFoldDB" id="A0A7K1RKI1"/>
<dbReference type="RefSeq" id="WP_156592299.1">
    <property type="nucleotide sequence ID" value="NZ_WPHU01000009.1"/>
</dbReference>
<keyword evidence="2" id="KW-0732">Signal</keyword>
<dbReference type="Pfam" id="PF07883">
    <property type="entry name" value="Cupin_2"/>
    <property type="match status" value="1"/>
</dbReference>
<organism evidence="4 5">
    <name type="scientific">Agrobacterium vitis</name>
    <name type="common">Rhizobium vitis</name>
    <dbReference type="NCBI Taxonomy" id="373"/>
    <lineage>
        <taxon>Bacteria</taxon>
        <taxon>Pseudomonadati</taxon>
        <taxon>Pseudomonadota</taxon>
        <taxon>Alphaproteobacteria</taxon>
        <taxon>Hyphomicrobiales</taxon>
        <taxon>Rhizobiaceae</taxon>
        <taxon>Rhizobium/Agrobacterium group</taxon>
        <taxon>Agrobacterium</taxon>
    </lineage>
</organism>
<evidence type="ECO:0000256" key="2">
    <source>
        <dbReference type="SAM" id="SignalP"/>
    </source>
</evidence>
<feature type="chain" id="PRO_5029789792" evidence="2">
    <location>
        <begin position="25"/>
        <end position="191"/>
    </location>
</feature>
<evidence type="ECO:0000313" key="5">
    <source>
        <dbReference type="Proteomes" id="UP000440716"/>
    </source>
</evidence>
<feature type="domain" description="Cupin type-2" evidence="3">
    <location>
        <begin position="67"/>
        <end position="135"/>
    </location>
</feature>